<dbReference type="SUPFAM" id="SSF52540">
    <property type="entry name" value="P-loop containing nucleoside triphosphate hydrolases"/>
    <property type="match status" value="1"/>
</dbReference>
<dbReference type="Gene3D" id="3.40.50.300">
    <property type="entry name" value="P-loop containing nucleotide triphosphate hydrolases"/>
    <property type="match status" value="1"/>
</dbReference>
<dbReference type="GO" id="GO:0006955">
    <property type="term" value="P:immune response"/>
    <property type="evidence" value="ECO:0007669"/>
    <property type="project" value="TreeGrafter"/>
</dbReference>
<keyword evidence="2" id="KW-1185">Reference proteome</keyword>
<dbReference type="PANTHER" id="PTHR14241:SF1">
    <property type="entry name" value="INTERFERON-INDUCED PROTEIN 44-RELATED"/>
    <property type="match status" value="1"/>
</dbReference>
<sequence>MFPFLSRDNQRDLQHVKDYKPQTDGQLLRILLHGQIAAGKSSFINSVQGVIKGRVSKDAGAANSGSSHTKRYKTYRIRKDGQNTFCSFGLNDTMGLECNSNRRRKVSVKDIKRVMKGRVRDGYTFNPESKILKEDRYYNAAPTANDKVHVLVCVVDASRVHLMSPKAIETLQDIREEASDLDIPQVAIFTKIDLICPEIKKDLRNVYRSKILKEKMEEFSAEVGIPIDCIFAVKNYHEENDFNSETYTLILSALKHIITFGDDCINMGSNRG</sequence>
<proteinExistence type="predicted"/>
<dbReference type="AlphaFoldDB" id="A0A8D0D573"/>
<dbReference type="InterPro" id="IPR027417">
    <property type="entry name" value="P-loop_NTPase"/>
</dbReference>
<dbReference type="GeneTree" id="ENSGT00940000160560"/>
<evidence type="ECO:0000313" key="1">
    <source>
        <dbReference type="Ensembl" id="ENSSLUP00000039524.1"/>
    </source>
</evidence>
<dbReference type="PANTHER" id="PTHR14241">
    <property type="entry name" value="INTERFERON-INDUCED PROTEIN 44"/>
    <property type="match status" value="1"/>
</dbReference>
<evidence type="ECO:0000313" key="2">
    <source>
        <dbReference type="Proteomes" id="UP000694568"/>
    </source>
</evidence>
<name>A0A8D0D573_SANLU</name>
<dbReference type="CDD" id="cd00882">
    <property type="entry name" value="Ras_like_GTPase"/>
    <property type="match status" value="1"/>
</dbReference>
<dbReference type="Proteomes" id="UP000694568">
    <property type="component" value="Unplaced"/>
</dbReference>
<dbReference type="Ensembl" id="ENSSLUT00000040813.1">
    <property type="protein sequence ID" value="ENSSLUP00000039524.1"/>
    <property type="gene ID" value="ENSSLUG00000017704.1"/>
</dbReference>
<reference evidence="1" key="1">
    <citation type="submission" date="2025-08" db="UniProtKB">
        <authorList>
            <consortium name="Ensembl"/>
        </authorList>
    </citation>
    <scope>IDENTIFICATION</scope>
</reference>
<reference evidence="1" key="2">
    <citation type="submission" date="2025-09" db="UniProtKB">
        <authorList>
            <consortium name="Ensembl"/>
        </authorList>
    </citation>
    <scope>IDENTIFICATION</scope>
</reference>
<evidence type="ECO:0008006" key="3">
    <source>
        <dbReference type="Google" id="ProtNLM"/>
    </source>
</evidence>
<protein>
    <recommendedName>
        <fullName evidence="3">G domain-containing protein</fullName>
    </recommendedName>
</protein>
<accession>A0A8D0D573</accession>
<organism evidence="1 2">
    <name type="scientific">Sander lucioperca</name>
    <name type="common">Pike-perch</name>
    <name type="synonym">Perca lucioperca</name>
    <dbReference type="NCBI Taxonomy" id="283035"/>
    <lineage>
        <taxon>Eukaryota</taxon>
        <taxon>Metazoa</taxon>
        <taxon>Chordata</taxon>
        <taxon>Craniata</taxon>
        <taxon>Vertebrata</taxon>
        <taxon>Euteleostomi</taxon>
        <taxon>Actinopterygii</taxon>
        <taxon>Neopterygii</taxon>
        <taxon>Teleostei</taxon>
        <taxon>Neoteleostei</taxon>
        <taxon>Acanthomorphata</taxon>
        <taxon>Eupercaria</taxon>
        <taxon>Perciformes</taxon>
        <taxon>Percoidei</taxon>
        <taxon>Percidae</taxon>
        <taxon>Luciopercinae</taxon>
        <taxon>Sander</taxon>
    </lineage>
</organism>